<reference evidence="2 3" key="1">
    <citation type="submission" date="2019-01" db="EMBL/GenBank/DDBJ databases">
        <authorList>
            <person name="Chen W.-M."/>
        </authorList>
    </citation>
    <scope>NUCLEOTIDE SEQUENCE [LARGE SCALE GENOMIC DNA]</scope>
    <source>
        <strain evidence="2 3">KYPC3</strain>
    </source>
</reference>
<keyword evidence="1" id="KW-0472">Membrane</keyword>
<dbReference type="RefSeq" id="WP_127700796.1">
    <property type="nucleotide sequence ID" value="NZ_SACS01000028.1"/>
</dbReference>
<evidence type="ECO:0008006" key="4">
    <source>
        <dbReference type="Google" id="ProtNLM"/>
    </source>
</evidence>
<dbReference type="SUPFAM" id="SSF53850">
    <property type="entry name" value="Periplasmic binding protein-like II"/>
    <property type="match status" value="1"/>
</dbReference>
<dbReference type="OrthoDB" id="5765098at2"/>
<feature type="transmembrane region" description="Helical" evidence="1">
    <location>
        <begin position="17"/>
        <end position="46"/>
    </location>
</feature>
<dbReference type="EMBL" id="SACS01000028">
    <property type="protein sequence ID" value="RVU33050.1"/>
    <property type="molecule type" value="Genomic_DNA"/>
</dbReference>
<accession>A0A437QET1</accession>
<protein>
    <recommendedName>
        <fullName evidence="4">Transporter substrate-binding domain-containing protein</fullName>
    </recommendedName>
</protein>
<proteinExistence type="predicted"/>
<gene>
    <name evidence="2" type="ORF">EOE67_18420</name>
</gene>
<evidence type="ECO:0000313" key="3">
    <source>
        <dbReference type="Proteomes" id="UP000283077"/>
    </source>
</evidence>
<keyword evidence="3" id="KW-1185">Reference proteome</keyword>
<dbReference type="Proteomes" id="UP000283077">
    <property type="component" value="Unassembled WGS sequence"/>
</dbReference>
<evidence type="ECO:0000256" key="1">
    <source>
        <dbReference type="SAM" id="Phobius"/>
    </source>
</evidence>
<keyword evidence="1" id="KW-1133">Transmembrane helix</keyword>
<keyword evidence="1" id="KW-0812">Transmembrane</keyword>
<sequence length="279" mass="31022">MFQVQSKRPVILEDAGLLWIGLLSTAALRVVLTACLLGLLLITAVAEPVRLVTKQWPGYTNADYSGGYFELVQLVLPQEQYQLAIQFSNFNRAVILVQKQQAELVLAVARVDGKQLLLSEYPIDADTIVAVYRDNLLPATSPPLLTLAQLPNYRLAWDLAYNYGQAMGLDVAGYEVTDVTQGLDLVKKGRVDVYLAEQSDLEFADSLTTLRQLKLQQSEILQLPVYVGFPRSAKGLQLKRFWDQQFKLLLKQGKLHSLYAKHPGMVLATKVPDCAVSAC</sequence>
<dbReference type="AlphaFoldDB" id="A0A437QET1"/>
<name>A0A437QET1_9GAMM</name>
<evidence type="ECO:0000313" key="2">
    <source>
        <dbReference type="EMBL" id="RVU33050.1"/>
    </source>
</evidence>
<organism evidence="2 3">
    <name type="scientific">Rheinheimera riviphila</name>
    <dbReference type="NCBI Taxonomy" id="1834037"/>
    <lineage>
        <taxon>Bacteria</taxon>
        <taxon>Pseudomonadati</taxon>
        <taxon>Pseudomonadota</taxon>
        <taxon>Gammaproteobacteria</taxon>
        <taxon>Chromatiales</taxon>
        <taxon>Chromatiaceae</taxon>
        <taxon>Rheinheimera</taxon>
    </lineage>
</organism>
<comment type="caution">
    <text evidence="2">The sequence shown here is derived from an EMBL/GenBank/DDBJ whole genome shotgun (WGS) entry which is preliminary data.</text>
</comment>